<reference evidence="5 7" key="2">
    <citation type="submission" date="2019-09" db="EMBL/GenBank/DDBJ databases">
        <title>FDA dAtabase for Regulatory Grade micrObial Sequences (FDA-ARGOS): Supporting development and validation of Infectious Disease Dx tests.</title>
        <authorList>
            <person name="Sciortino C."/>
            <person name="Tallon L."/>
            <person name="Sadzewicz L."/>
            <person name="Vavikolanu K."/>
            <person name="Mehta A."/>
            <person name="Aluvathingal J."/>
            <person name="Nadendla S."/>
            <person name="Nandy P."/>
            <person name="Geyer C."/>
            <person name="Yan Y."/>
            <person name="Sichtig H."/>
        </authorList>
    </citation>
    <scope>NUCLEOTIDE SEQUENCE [LARGE SCALE GENOMIC DNA]</scope>
    <source>
        <strain evidence="5 7">FDAARGOS_636</strain>
    </source>
</reference>
<dbReference type="Proteomes" id="UP000501570">
    <property type="component" value="Chromosome"/>
</dbReference>
<evidence type="ECO:0000313" key="5">
    <source>
        <dbReference type="EMBL" id="QIY90210.1"/>
    </source>
</evidence>
<gene>
    <name evidence="5" type="ORF">FOB44_05845</name>
    <name evidence="4" type="ORF">OK18_16500</name>
</gene>
<dbReference type="Pfam" id="PF00440">
    <property type="entry name" value="TetR_N"/>
    <property type="match status" value="1"/>
</dbReference>
<dbReference type="RefSeq" id="WP_053328724.1">
    <property type="nucleotide sequence ID" value="NZ_CP009928.1"/>
</dbReference>
<organism evidence="4 6">
    <name type="scientific">Chryseobacterium gallinarum</name>
    <dbReference type="NCBI Taxonomy" id="1324352"/>
    <lineage>
        <taxon>Bacteria</taxon>
        <taxon>Pseudomonadati</taxon>
        <taxon>Bacteroidota</taxon>
        <taxon>Flavobacteriia</taxon>
        <taxon>Flavobacteriales</taxon>
        <taxon>Weeksellaceae</taxon>
        <taxon>Chryseobacterium group</taxon>
        <taxon>Chryseobacterium</taxon>
    </lineage>
</organism>
<dbReference type="SUPFAM" id="SSF46689">
    <property type="entry name" value="Homeodomain-like"/>
    <property type="match status" value="1"/>
</dbReference>
<evidence type="ECO:0000313" key="7">
    <source>
        <dbReference type="Proteomes" id="UP000501570"/>
    </source>
</evidence>
<dbReference type="OrthoDB" id="836882at2"/>
<dbReference type="STRING" id="1324352.OK18_16500"/>
<feature type="DNA-binding region" description="H-T-H motif" evidence="2">
    <location>
        <begin position="37"/>
        <end position="56"/>
    </location>
</feature>
<dbReference type="Gene3D" id="1.10.357.10">
    <property type="entry name" value="Tetracycline Repressor, domain 2"/>
    <property type="match status" value="1"/>
</dbReference>
<protein>
    <submittedName>
        <fullName evidence="4">TetR family transcriptional regulator</fullName>
    </submittedName>
    <submittedName>
        <fullName evidence="5">TetR/AcrR family transcriptional regulator</fullName>
    </submittedName>
</protein>
<dbReference type="KEGG" id="cgn:OK18_16500"/>
<feature type="domain" description="HTH tetR-type" evidence="3">
    <location>
        <begin position="14"/>
        <end position="74"/>
    </location>
</feature>
<evidence type="ECO:0000256" key="1">
    <source>
        <dbReference type="ARBA" id="ARBA00023125"/>
    </source>
</evidence>
<proteinExistence type="predicted"/>
<keyword evidence="1 2" id="KW-0238">DNA-binding</keyword>
<dbReference type="EMBL" id="CP009928">
    <property type="protein sequence ID" value="AKK73989.1"/>
    <property type="molecule type" value="Genomic_DNA"/>
</dbReference>
<dbReference type="InterPro" id="IPR001647">
    <property type="entry name" value="HTH_TetR"/>
</dbReference>
<dbReference type="Proteomes" id="UP000035213">
    <property type="component" value="Chromosome"/>
</dbReference>
<dbReference type="InterPro" id="IPR009057">
    <property type="entry name" value="Homeodomain-like_sf"/>
</dbReference>
<dbReference type="GO" id="GO:0003677">
    <property type="term" value="F:DNA binding"/>
    <property type="evidence" value="ECO:0007669"/>
    <property type="project" value="UniProtKB-UniRule"/>
</dbReference>
<dbReference type="PANTHER" id="PTHR30328:SF54">
    <property type="entry name" value="HTH-TYPE TRANSCRIPTIONAL REPRESSOR SCO4008"/>
    <property type="match status" value="1"/>
</dbReference>
<dbReference type="PROSITE" id="PS50977">
    <property type="entry name" value="HTH_TETR_2"/>
    <property type="match status" value="1"/>
</dbReference>
<dbReference type="PATRIC" id="fig|1324352.5.peg.3446"/>
<name>A0A0G3M585_CHRGL</name>
<accession>A0A0G3M585</accession>
<dbReference type="InterPro" id="IPR050109">
    <property type="entry name" value="HTH-type_TetR-like_transc_reg"/>
</dbReference>
<dbReference type="EMBL" id="CP050995">
    <property type="protein sequence ID" value="QIY90210.1"/>
    <property type="molecule type" value="Genomic_DNA"/>
</dbReference>
<reference evidence="4 6" key="1">
    <citation type="submission" date="2014-11" db="EMBL/GenBank/DDBJ databases">
        <authorList>
            <person name="Park G.-S."/>
            <person name="Hong S.-J."/>
            <person name="Jung B.K."/>
            <person name="Khan A.R."/>
            <person name="Kwak Y."/>
            <person name="Shin J.-H."/>
        </authorList>
    </citation>
    <scope>NUCLEOTIDE SEQUENCE [LARGE SCALE GENOMIC DNA]</scope>
    <source>
        <strain evidence="4 6">DSM 27622</strain>
    </source>
</reference>
<evidence type="ECO:0000313" key="4">
    <source>
        <dbReference type="EMBL" id="AKK73989.1"/>
    </source>
</evidence>
<sequence length="215" mass="24535">MPRKVVQGPIRDKEKTKQKLLAAVGKILRVKGYAGLKVSKIAAVAGFDKKLIYEYFGSTDKLIDEYIKSQDYWSKFSPNIEEEIQVGKGKEALTQGILTQFESLKKNKELQKIILWELSESKPILKNILKQREEVAANLFENVTDPYFGENATNVRAMLALIAAGVYYLNLFPAYNGTEFCGIDMRTEEGRKEVEKVIVEIIDHYYKTKKAKTEN</sequence>
<dbReference type="AlphaFoldDB" id="A0A0G3M585"/>
<keyword evidence="7" id="KW-1185">Reference proteome</keyword>
<dbReference type="PANTHER" id="PTHR30328">
    <property type="entry name" value="TRANSCRIPTIONAL REPRESSOR"/>
    <property type="match status" value="1"/>
</dbReference>
<evidence type="ECO:0000256" key="2">
    <source>
        <dbReference type="PROSITE-ProRule" id="PRU00335"/>
    </source>
</evidence>
<evidence type="ECO:0000313" key="6">
    <source>
        <dbReference type="Proteomes" id="UP000035213"/>
    </source>
</evidence>
<evidence type="ECO:0000259" key="3">
    <source>
        <dbReference type="PROSITE" id="PS50977"/>
    </source>
</evidence>